<dbReference type="EMBL" id="RXIC02000023">
    <property type="protein sequence ID" value="KAB1213090.1"/>
    <property type="molecule type" value="Genomic_DNA"/>
</dbReference>
<organism evidence="2 3">
    <name type="scientific">Morella rubra</name>
    <name type="common">Chinese bayberry</name>
    <dbReference type="NCBI Taxonomy" id="262757"/>
    <lineage>
        <taxon>Eukaryota</taxon>
        <taxon>Viridiplantae</taxon>
        <taxon>Streptophyta</taxon>
        <taxon>Embryophyta</taxon>
        <taxon>Tracheophyta</taxon>
        <taxon>Spermatophyta</taxon>
        <taxon>Magnoliopsida</taxon>
        <taxon>eudicotyledons</taxon>
        <taxon>Gunneridae</taxon>
        <taxon>Pentapetalae</taxon>
        <taxon>rosids</taxon>
        <taxon>fabids</taxon>
        <taxon>Fagales</taxon>
        <taxon>Myricaceae</taxon>
        <taxon>Morella</taxon>
    </lineage>
</organism>
<dbReference type="PANTHER" id="PTHR36766:SF45">
    <property type="entry name" value="NB-ARC DOMAIN-CONTAINING PROTEIN"/>
    <property type="match status" value="1"/>
</dbReference>
<name>A0A6A1VQQ9_9ROSI</name>
<evidence type="ECO:0000313" key="2">
    <source>
        <dbReference type="EMBL" id="KAB1213090.1"/>
    </source>
</evidence>
<dbReference type="Proteomes" id="UP000516437">
    <property type="component" value="Chromosome 5"/>
</dbReference>
<dbReference type="SUPFAM" id="SSF52058">
    <property type="entry name" value="L domain-like"/>
    <property type="match status" value="1"/>
</dbReference>
<dbReference type="Gene3D" id="3.80.10.10">
    <property type="entry name" value="Ribonuclease Inhibitor"/>
    <property type="match status" value="3"/>
</dbReference>
<dbReference type="OrthoDB" id="26890at2759"/>
<dbReference type="InterPro" id="IPR032675">
    <property type="entry name" value="LRR_dom_sf"/>
</dbReference>
<reference evidence="2 3" key="1">
    <citation type="journal article" date="2019" name="Plant Biotechnol. J.">
        <title>The red bayberry genome and genetic basis of sex determination.</title>
        <authorList>
            <person name="Jia H.M."/>
            <person name="Jia H.J."/>
            <person name="Cai Q.L."/>
            <person name="Wang Y."/>
            <person name="Zhao H.B."/>
            <person name="Yang W.F."/>
            <person name="Wang G.Y."/>
            <person name="Li Y.H."/>
            <person name="Zhan D.L."/>
            <person name="Shen Y.T."/>
            <person name="Niu Q.F."/>
            <person name="Chang L."/>
            <person name="Qiu J."/>
            <person name="Zhao L."/>
            <person name="Xie H.B."/>
            <person name="Fu W.Y."/>
            <person name="Jin J."/>
            <person name="Li X.W."/>
            <person name="Jiao Y."/>
            <person name="Zhou C.C."/>
            <person name="Tu T."/>
            <person name="Chai C.Y."/>
            <person name="Gao J.L."/>
            <person name="Fan L.J."/>
            <person name="van de Weg E."/>
            <person name="Wang J.Y."/>
            <person name="Gao Z.S."/>
        </authorList>
    </citation>
    <scope>NUCLEOTIDE SEQUENCE [LARGE SCALE GENOMIC DNA]</scope>
    <source>
        <tissue evidence="2">Leaves</tissue>
    </source>
</reference>
<protein>
    <submittedName>
        <fullName evidence="2">Uncharacterized protein</fullName>
    </submittedName>
</protein>
<evidence type="ECO:0000256" key="1">
    <source>
        <dbReference type="ARBA" id="ARBA00022821"/>
    </source>
</evidence>
<dbReference type="GO" id="GO:0006952">
    <property type="term" value="P:defense response"/>
    <property type="evidence" value="ECO:0007669"/>
    <property type="project" value="UniProtKB-KW"/>
</dbReference>
<comment type="caution">
    <text evidence="2">The sequence shown here is derived from an EMBL/GenBank/DDBJ whole genome shotgun (WGS) entry which is preliminary data.</text>
</comment>
<dbReference type="PANTHER" id="PTHR36766">
    <property type="entry name" value="PLANT BROAD-SPECTRUM MILDEW RESISTANCE PROTEIN RPW8"/>
    <property type="match status" value="1"/>
</dbReference>
<proteinExistence type="predicted"/>
<gene>
    <name evidence="2" type="ORF">CJ030_MR5G015922</name>
</gene>
<dbReference type="AlphaFoldDB" id="A0A6A1VQQ9"/>
<sequence length="302" mass="33361">MVLVEEGTNSCSRGELPATLKRLFIVSCQKLESIAKSLHRNSFLESIDVRECENLKALPTGIQSLSLLHDLFISDCPNLVPFPDGERVFLPPNFRYFCVDTGISSIREITLPSNLTSLWISRLEITEILLESGLHRLSSLKMLKIDGGCPYLVSFPTPEMLLPTSLTSLSIASFPKLQNLSSEGLLILASLKELFIVKCEELTSFPEDGLPPSLLELHIVACGKLTSFPEDGLPPSLLELHIVACGKLTSFPNNGLPPSLLQLRITGCPLLEENCKKDLGREWSKIAHIPYVEIDGKFVYDA</sequence>
<keyword evidence="1" id="KW-0611">Plant defense</keyword>
<evidence type="ECO:0000313" key="3">
    <source>
        <dbReference type="Proteomes" id="UP000516437"/>
    </source>
</evidence>
<accession>A0A6A1VQQ9</accession>
<keyword evidence="3" id="KW-1185">Reference proteome</keyword>